<keyword evidence="3" id="KW-1185">Reference proteome</keyword>
<feature type="region of interest" description="Disordered" evidence="1">
    <location>
        <begin position="255"/>
        <end position="311"/>
    </location>
</feature>
<organism evidence="2 3">
    <name type="scientific">Metarhizium rileyi (strain RCEF 4871)</name>
    <name type="common">Nomuraea rileyi</name>
    <dbReference type="NCBI Taxonomy" id="1649241"/>
    <lineage>
        <taxon>Eukaryota</taxon>
        <taxon>Fungi</taxon>
        <taxon>Dikarya</taxon>
        <taxon>Ascomycota</taxon>
        <taxon>Pezizomycotina</taxon>
        <taxon>Sordariomycetes</taxon>
        <taxon>Hypocreomycetidae</taxon>
        <taxon>Hypocreales</taxon>
        <taxon>Clavicipitaceae</taxon>
        <taxon>Metarhizium</taxon>
    </lineage>
</organism>
<dbReference type="Proteomes" id="UP000243498">
    <property type="component" value="Unassembled WGS sequence"/>
</dbReference>
<sequence length="391" mass="39333">MSEKLGTIKATASNSTSTTPTASVSSKMLATSKASAEPPASSGKSEKPGTIKATASASTSTSFASSSLRWSNSTITKATQTTVKPVSLTTSEPASVSTSTVYSVSVYTVTKCPLTVTGCSTGQVTTETFFSTASPAVETAQPPKPTPSKAPVLTTKTVYTTTTYIVTACPNAVPGCNVGDATTEVIRYTTVCPVGETETAEPAPTKAPVLTTKTVYTTTTYIVTACPNAVPGCNVGDATTEVIRYTTVCPVGETETAKVPQPTGPAPEVPDIDTKPPIKTVKLHSTSALEPSVRSKAVTSRPTGATETPKPGCAGADCSGIALPTNSWTKEPGSGCVGPKCSGVAIPSNGVAGSRSRPSSVPSPIMTAGASTVALSLAGLVAVVAAQILAI</sequence>
<evidence type="ECO:0000313" key="2">
    <source>
        <dbReference type="EMBL" id="OAA47047.1"/>
    </source>
</evidence>
<dbReference type="STRING" id="1081105.A0A167GSX4"/>
<accession>A0A167GSX4</accession>
<dbReference type="OrthoDB" id="3565477at2759"/>
<comment type="caution">
    <text evidence="2">The sequence shown here is derived from an EMBL/GenBank/DDBJ whole genome shotgun (WGS) entry which is preliminary data.</text>
</comment>
<dbReference type="EMBL" id="AZHC01000006">
    <property type="protein sequence ID" value="OAA47047.1"/>
    <property type="molecule type" value="Genomic_DNA"/>
</dbReference>
<proteinExistence type="predicted"/>
<protein>
    <submittedName>
        <fullName evidence="2">Chitinase 18-18</fullName>
    </submittedName>
</protein>
<evidence type="ECO:0000313" key="3">
    <source>
        <dbReference type="Proteomes" id="UP000243498"/>
    </source>
</evidence>
<feature type="compositionally biased region" description="Polar residues" evidence="1">
    <location>
        <begin position="297"/>
        <end position="306"/>
    </location>
</feature>
<name>A0A167GSX4_METRR</name>
<dbReference type="AlphaFoldDB" id="A0A167GSX4"/>
<reference evidence="2 3" key="1">
    <citation type="journal article" date="2016" name="Genome Biol. Evol.">
        <title>Divergent and convergent evolution of fungal pathogenicity.</title>
        <authorList>
            <person name="Shang Y."/>
            <person name="Xiao G."/>
            <person name="Zheng P."/>
            <person name="Cen K."/>
            <person name="Zhan S."/>
            <person name="Wang C."/>
        </authorList>
    </citation>
    <scope>NUCLEOTIDE SEQUENCE [LARGE SCALE GENOMIC DNA]</scope>
    <source>
        <strain evidence="2 3">RCEF 4871</strain>
    </source>
</reference>
<feature type="region of interest" description="Disordered" evidence="1">
    <location>
        <begin position="1"/>
        <end position="58"/>
    </location>
</feature>
<gene>
    <name evidence="2" type="ORF">NOR_02683</name>
</gene>
<feature type="compositionally biased region" description="Low complexity" evidence="1">
    <location>
        <begin position="7"/>
        <end position="26"/>
    </location>
</feature>
<evidence type="ECO:0000256" key="1">
    <source>
        <dbReference type="SAM" id="MobiDB-lite"/>
    </source>
</evidence>